<dbReference type="PANTHER" id="PTHR43975:SF2">
    <property type="entry name" value="EG:BACR7A4.14 PROTEIN-RELATED"/>
    <property type="match status" value="1"/>
</dbReference>
<dbReference type="EMBL" id="CAXLJM020000027">
    <property type="protein sequence ID" value="CAL8095463.1"/>
    <property type="molecule type" value="Genomic_DNA"/>
</dbReference>
<keyword evidence="3" id="KW-1185">Reference proteome</keyword>
<evidence type="ECO:0000313" key="2">
    <source>
        <dbReference type="EMBL" id="CAL8095463.1"/>
    </source>
</evidence>
<evidence type="ECO:0000313" key="3">
    <source>
        <dbReference type="Proteomes" id="UP001642540"/>
    </source>
</evidence>
<dbReference type="InterPro" id="IPR020904">
    <property type="entry name" value="Sc_DH/Rdtase_CS"/>
</dbReference>
<dbReference type="InterPro" id="IPR002347">
    <property type="entry name" value="SDR_fam"/>
</dbReference>
<dbReference type="InterPro" id="IPR036291">
    <property type="entry name" value="NAD(P)-bd_dom_sf"/>
</dbReference>
<dbReference type="Gene3D" id="3.40.50.720">
    <property type="entry name" value="NAD(P)-binding Rossmann-like Domain"/>
    <property type="match status" value="1"/>
</dbReference>
<evidence type="ECO:0008006" key="4">
    <source>
        <dbReference type="Google" id="ProtNLM"/>
    </source>
</evidence>
<keyword evidence="1" id="KW-0560">Oxidoreductase</keyword>
<gene>
    <name evidence="2" type="ORF">ODALV1_LOCUS9094</name>
</gene>
<dbReference type="PANTHER" id="PTHR43975">
    <property type="entry name" value="ZGC:101858"/>
    <property type="match status" value="1"/>
</dbReference>
<protein>
    <recommendedName>
        <fullName evidence="4">3-oxoacyl-[acyl-carrier-protein] reductase FabG</fullName>
    </recommendedName>
</protein>
<dbReference type="Pfam" id="PF13561">
    <property type="entry name" value="adh_short_C2"/>
    <property type="match status" value="1"/>
</dbReference>
<dbReference type="Proteomes" id="UP001642540">
    <property type="component" value="Unassembled WGS sequence"/>
</dbReference>
<dbReference type="SUPFAM" id="SSF51735">
    <property type="entry name" value="NAD(P)-binding Rossmann-fold domains"/>
    <property type="match status" value="1"/>
</dbReference>
<comment type="caution">
    <text evidence="2">The sequence shown here is derived from an EMBL/GenBank/DDBJ whole genome shotgun (WGS) entry which is preliminary data.</text>
</comment>
<reference evidence="2 3" key="1">
    <citation type="submission" date="2024-08" db="EMBL/GenBank/DDBJ databases">
        <authorList>
            <person name="Cucini C."/>
            <person name="Frati F."/>
        </authorList>
    </citation>
    <scope>NUCLEOTIDE SEQUENCE [LARGE SCALE GENOMIC DNA]</scope>
</reference>
<organism evidence="2 3">
    <name type="scientific">Orchesella dallaii</name>
    <dbReference type="NCBI Taxonomy" id="48710"/>
    <lineage>
        <taxon>Eukaryota</taxon>
        <taxon>Metazoa</taxon>
        <taxon>Ecdysozoa</taxon>
        <taxon>Arthropoda</taxon>
        <taxon>Hexapoda</taxon>
        <taxon>Collembola</taxon>
        <taxon>Entomobryomorpha</taxon>
        <taxon>Entomobryoidea</taxon>
        <taxon>Orchesellidae</taxon>
        <taxon>Orchesellinae</taxon>
        <taxon>Orchesella</taxon>
    </lineage>
</organism>
<evidence type="ECO:0000256" key="1">
    <source>
        <dbReference type="ARBA" id="ARBA00023002"/>
    </source>
</evidence>
<proteinExistence type="predicted"/>
<dbReference type="PRINTS" id="PR00080">
    <property type="entry name" value="SDRFAMILY"/>
</dbReference>
<accession>A0ABP1QE14</accession>
<dbReference type="PRINTS" id="PR00081">
    <property type="entry name" value="GDHRDH"/>
</dbReference>
<sequence length="265" mass="28139">MSSLETELAGKTVLVTGASSGIGKYAAIEFAKNGSQLAVVGRRKEALEETVKACIQEGKLAEKDILPIVASLDDADECKRVVKETIAKFGKLDVLVNSAGILIGGSIETLSLEDYDKQMNINTRSVFVITQAAVPHLKETKGSIVNVSSITGLRSFPNVLSYCVSKAAVDQMTRCVALELAPYGVRCNAVNPGVIVTNCHKNSGMDDAAYEKFLEHSKTTHALGRVGDAEEVAKSILFLSSNKLSGFMTGVTLPVDGGRGVMCPR</sequence>
<dbReference type="PROSITE" id="PS00061">
    <property type="entry name" value="ADH_SHORT"/>
    <property type="match status" value="1"/>
</dbReference>
<name>A0ABP1QE14_9HEXA</name>